<dbReference type="InterPro" id="IPR005835">
    <property type="entry name" value="NTP_transferase_dom"/>
</dbReference>
<comment type="caution">
    <text evidence="12">The sequence shown here is derived from an EMBL/GenBank/DDBJ whole genome shotgun (WGS) entry which is preliminary data.</text>
</comment>
<evidence type="ECO:0000256" key="6">
    <source>
        <dbReference type="ARBA" id="ARBA00022695"/>
    </source>
</evidence>
<dbReference type="AlphaFoldDB" id="A0A3D9LDM3"/>
<evidence type="ECO:0000256" key="2">
    <source>
        <dbReference type="ARBA" id="ARBA00010480"/>
    </source>
</evidence>
<comment type="function">
    <text evidence="10">Catalyzes the formation of dTDP-glucose, from dTTP and glucose 1-phosphate, as well as its pyrophosphorolysis.</text>
</comment>
<evidence type="ECO:0000256" key="8">
    <source>
        <dbReference type="ARBA" id="ARBA00022842"/>
    </source>
</evidence>
<evidence type="ECO:0000256" key="10">
    <source>
        <dbReference type="RuleBase" id="RU003706"/>
    </source>
</evidence>
<evidence type="ECO:0000259" key="11">
    <source>
        <dbReference type="Pfam" id="PF00483"/>
    </source>
</evidence>
<dbReference type="FunFam" id="3.90.550.10:FF:000023">
    <property type="entry name" value="Glucose-1-phosphate thymidylyltransferase"/>
    <property type="match status" value="1"/>
</dbReference>
<evidence type="ECO:0000256" key="9">
    <source>
        <dbReference type="ARBA" id="ARBA00049336"/>
    </source>
</evidence>
<dbReference type="Gene3D" id="3.90.550.10">
    <property type="entry name" value="Spore Coat Polysaccharide Biosynthesis Protein SpsA, Chain A"/>
    <property type="match status" value="1"/>
</dbReference>
<protein>
    <recommendedName>
        <fullName evidence="4 10">Glucose-1-phosphate thymidylyltransferase</fullName>
        <ecNumber evidence="3 10">2.7.7.24</ecNumber>
    </recommendedName>
</protein>
<keyword evidence="7 10" id="KW-0479">Metal-binding</keyword>
<feature type="domain" description="Nucleotidyl transferase" evidence="11">
    <location>
        <begin position="2"/>
        <end position="237"/>
    </location>
</feature>
<comment type="similarity">
    <text evidence="2 10">Belongs to the glucose-1-phosphate thymidylyltransferase family.</text>
</comment>
<dbReference type="Pfam" id="PF00483">
    <property type="entry name" value="NTP_transferase"/>
    <property type="match status" value="1"/>
</dbReference>
<dbReference type="EC" id="2.7.7.24" evidence="3 10"/>
<evidence type="ECO:0000313" key="12">
    <source>
        <dbReference type="EMBL" id="REE03746.1"/>
    </source>
</evidence>
<dbReference type="EMBL" id="QREH01000001">
    <property type="protein sequence ID" value="REE03746.1"/>
    <property type="molecule type" value="Genomic_DNA"/>
</dbReference>
<gene>
    <name evidence="12" type="ORF">C8E99_1564</name>
</gene>
<sequence length="300" mass="33059">MKGIILAGGTGSRLHPITLGVSKQLVPVYDKPMIYYPLSTLILAGIQDILIITTPHDAGAFHRLLGDGSRFGINLTYTVQPSPDGLAQAFLLGEHHIGTDTVALVLGDNLFYGSGMGEQLQRFQNLTGGAVFGYWVKNPSAYGVVEFDENGRAISLEEKPAAPQSNYAVPGLYFYDNDVIEIARHLEPSPRGELEITDVNRHYLDHGTLQVSILPRGTAWLDTGTFDDLNDASDFIRTVEKRQGLKVSAPEEVAWRRGFLTDDDLRRVAEPLLKSGYGQYLLQLLEHERNIPELSLRAAS</sequence>
<evidence type="ECO:0000256" key="7">
    <source>
        <dbReference type="ARBA" id="ARBA00022723"/>
    </source>
</evidence>
<accession>A0A3D9LDM3</accession>
<dbReference type="OrthoDB" id="9803871at2"/>
<dbReference type="InterPro" id="IPR005907">
    <property type="entry name" value="G1P_thy_trans_s"/>
</dbReference>
<dbReference type="GO" id="GO:0008879">
    <property type="term" value="F:glucose-1-phosphate thymidylyltransferase activity"/>
    <property type="evidence" value="ECO:0007669"/>
    <property type="project" value="UniProtKB-EC"/>
</dbReference>
<evidence type="ECO:0000313" key="13">
    <source>
        <dbReference type="Proteomes" id="UP000256727"/>
    </source>
</evidence>
<evidence type="ECO:0000256" key="1">
    <source>
        <dbReference type="ARBA" id="ARBA00001946"/>
    </source>
</evidence>
<evidence type="ECO:0000256" key="4">
    <source>
        <dbReference type="ARBA" id="ARBA00017654"/>
    </source>
</evidence>
<dbReference type="InterPro" id="IPR029044">
    <property type="entry name" value="Nucleotide-diphossugar_trans"/>
</dbReference>
<evidence type="ECO:0000256" key="3">
    <source>
        <dbReference type="ARBA" id="ARBA00012461"/>
    </source>
</evidence>
<name>A0A3D9LDM3_9MICC</name>
<dbReference type="SUPFAM" id="SSF53448">
    <property type="entry name" value="Nucleotide-diphospho-sugar transferases"/>
    <property type="match status" value="1"/>
</dbReference>
<dbReference type="PANTHER" id="PTHR43532:SF1">
    <property type="entry name" value="GLUCOSE-1-PHOSPHATE THYMIDYLYLTRANSFERASE 1"/>
    <property type="match status" value="1"/>
</dbReference>
<dbReference type="NCBIfam" id="TIGR01207">
    <property type="entry name" value="rmlA"/>
    <property type="match status" value="1"/>
</dbReference>
<organism evidence="12 13">
    <name type="scientific">Citricoccus muralis</name>
    <dbReference type="NCBI Taxonomy" id="169134"/>
    <lineage>
        <taxon>Bacteria</taxon>
        <taxon>Bacillati</taxon>
        <taxon>Actinomycetota</taxon>
        <taxon>Actinomycetes</taxon>
        <taxon>Micrococcales</taxon>
        <taxon>Micrococcaceae</taxon>
        <taxon>Citricoccus</taxon>
    </lineage>
</organism>
<comment type="cofactor">
    <cofactor evidence="1">
        <name>Mg(2+)</name>
        <dbReference type="ChEBI" id="CHEBI:18420"/>
    </cofactor>
</comment>
<comment type="catalytic activity">
    <reaction evidence="9 10">
        <text>dTTP + alpha-D-glucose 1-phosphate + H(+) = dTDP-alpha-D-glucose + diphosphate</text>
        <dbReference type="Rhea" id="RHEA:15225"/>
        <dbReference type="ChEBI" id="CHEBI:15378"/>
        <dbReference type="ChEBI" id="CHEBI:33019"/>
        <dbReference type="ChEBI" id="CHEBI:37568"/>
        <dbReference type="ChEBI" id="CHEBI:57477"/>
        <dbReference type="ChEBI" id="CHEBI:58601"/>
        <dbReference type="EC" id="2.7.7.24"/>
    </reaction>
</comment>
<dbReference type="PANTHER" id="PTHR43532">
    <property type="entry name" value="GLUCOSE-1-PHOSPHATE THYMIDYLYLTRANSFERASE"/>
    <property type="match status" value="1"/>
</dbReference>
<dbReference type="Proteomes" id="UP000256727">
    <property type="component" value="Unassembled WGS sequence"/>
</dbReference>
<dbReference type="GO" id="GO:0046872">
    <property type="term" value="F:metal ion binding"/>
    <property type="evidence" value="ECO:0007669"/>
    <property type="project" value="UniProtKB-KW"/>
</dbReference>
<keyword evidence="8 10" id="KW-0460">Magnesium</keyword>
<dbReference type="CDD" id="cd02538">
    <property type="entry name" value="G1P_TT_short"/>
    <property type="match status" value="1"/>
</dbReference>
<dbReference type="GO" id="GO:0019318">
    <property type="term" value="P:hexose metabolic process"/>
    <property type="evidence" value="ECO:0007669"/>
    <property type="project" value="UniProtKB-ARBA"/>
</dbReference>
<proteinExistence type="inferred from homology"/>
<evidence type="ECO:0000256" key="5">
    <source>
        <dbReference type="ARBA" id="ARBA00022679"/>
    </source>
</evidence>
<dbReference type="RefSeq" id="WP_115931809.1">
    <property type="nucleotide sequence ID" value="NZ_QREH01000001.1"/>
</dbReference>
<reference evidence="12 13" key="1">
    <citation type="submission" date="2018-07" db="EMBL/GenBank/DDBJ databases">
        <title>Sequencing the genomes of 1000 actinobacteria strains.</title>
        <authorList>
            <person name="Klenk H.-P."/>
        </authorList>
    </citation>
    <scope>NUCLEOTIDE SEQUENCE [LARGE SCALE GENOMIC DNA]</scope>
    <source>
        <strain evidence="12 13">DSM 14442</strain>
    </source>
</reference>
<keyword evidence="5 10" id="KW-0808">Transferase</keyword>
<dbReference type="GO" id="GO:0000271">
    <property type="term" value="P:polysaccharide biosynthetic process"/>
    <property type="evidence" value="ECO:0007669"/>
    <property type="project" value="UniProtKB-ARBA"/>
</dbReference>
<keyword evidence="13" id="KW-1185">Reference proteome</keyword>
<keyword evidence="6 10" id="KW-0548">Nucleotidyltransferase</keyword>